<dbReference type="Proteomes" id="UP000064967">
    <property type="component" value="Chromosome"/>
</dbReference>
<feature type="domain" description="ATPase AAA-type core" evidence="1">
    <location>
        <begin position="1277"/>
        <end position="1396"/>
    </location>
</feature>
<evidence type="ECO:0000259" key="1">
    <source>
        <dbReference type="Pfam" id="PF00004"/>
    </source>
</evidence>
<accession>A0A0K1PZH6</accession>
<feature type="domain" description="DUF3686" evidence="2">
    <location>
        <begin position="21"/>
        <end position="472"/>
    </location>
</feature>
<sequence length="1855" mass="204841">MSLEGGSYDVVRRRLLEQGAELAQKAEALNEKRKSVFGGAELALIANERVRTEHNCVARDVVNVRGHLLFGFQVFMGLKAEVGVPDLFAYYKFERKGEEWDLAPLPLGQGGEAAFLAEPSFEKEIRDAFKYYAKDARLLRLKHGGNRLFAAVQVGATVRDAKVFRWSIDASGRITYMDARGDEEMAPPRQYDFAWTQTRREDQVHGAHPHVNVLDTVFVETVGGDLTVKVENNTKDGRGIYREPVDDPNQTLDDADIAYAKVGQLVLLRIKPFREEKYRYLVYDSRARRVTRIDAIGRACHELPEDHGIVFPGGYYLQSGDHKVFEGDVDEVEFERVIKSPNGEDVLYVYHARDLGEYLLLPYNVIRKEVTTQIRCHGYSLFDDGTMAIFRTVAEPTRVHPLQIWRTPFSTVEYAASAPKGEGYLAKVGNADLVRGISDALSLRKLVNVEKPTRATYEDLASALTRTIDAHYWLGHADAGNLLTTITSMKKTSELVLDEFDKVDAIEKRANEALAQAAAAQKELLSRVRVDDLRVVEDYLGALTTLRHQRGQLISLKDLRGIDVHAVAKLEAEVAARADEVDQACVEYFLKDDAFKPLVDRLDVVVSKVEAVDKASDLAAFATELDNVQQGLTLLSEVTSSLKVDDATARTRILEGISAAFAHQNRARAVYQGRKKDLSLREGKAEFAAQFRLFGQSVTGALALCDTPEACDEQLSKLLLALEELEGKFGEQDEFTADLAQKREEVNDAIGARRQQLLDERQRRAQNLMTAAERILSGVGRRTKTLTTVDELNAYFASDAMVQKLADLEAQLRSLGDTVRSDEIASRVKAARQDALRALRDKTELSGGDENSIKLGQYVFSVHTQPLELVMVPKNGTLMLHLTGTDFFEEISDPELDAARDLWDQALVSETSEVYRGEYLATSMLFDAEDGKNGLTLEALALAARDSNALLDVVRAYAQERLDEGYERGVHDMDAARILERLLSLHASAGLLRFAADARALGCLYWGGLEVRARTVLHARAKSLGRLRAETSHASAQASLAKELEEPIAALAKTLGLPPSSGDVSSAARYLVLELAQERVRFVASATADSLCRGLTTFLDENGSRRAFEEELRALAELPAARLGVALAYVEAFVEKKKLASARSFVREAAAMLVADRDVAREPSAATVEATLEGLLGSHARIENRAMRIAIDEMFGRLLPFASERVPKFRAFRKLKATILEREKQRLRLSEFTPRVLTSFVRNRLIDQVYLPLVGANLAKQIGALGAKKRTDLMGMLLLVSPPGYGKTTLMEYVASKLGLVFMKVNGPALGHDVTSLDPADAKSATARQEVEKINLAFEMQSNVMLYLDDIQHVNTELLQKFISLCDAQRRVEGVWKGKSRTYDLRGKKFCVVMAGNPYTETGARFQIPDMLANRADTYNLGDILGGQEELFASSYLENSLTSNPTLAPLATRDGADVWKLVRLARGEEVPLTDLSHGYSAAEVSEITAVLQHFFEAQELLLAVNQNYILSASQEDAFRTEPPFKLQGSYRNMNKLAEKIVGAMNAEELQRLIDDHYASESQTLTTGAEQNLLKLAEIRGRMTDEEKLRWREIKDAYVRTRRSGGKGDDPVARVTGALSGVDEQLQKIREAIGQATNKTGDNGLTTQIGAALARLEETLRESRKPRVELRVDEGTSAAAVAVIDVVREHARTVEHVVAGLADLAKHASRPSAPVPQASTESTGVVDRVNELITTVRRLEHKLSTVQASVPRFDVSLDVASSSNFFRGLDGNDVVEHGGVFVSTYAKPPALGAIVLLGLEMPGGARCDVSGTVAFAQDYMNDDAPAGFGVRLSTVSDEARVMIGQFVRAREPFVRD</sequence>
<evidence type="ECO:0000313" key="5">
    <source>
        <dbReference type="Proteomes" id="UP000064967"/>
    </source>
</evidence>
<dbReference type="STRING" id="1391654.AKJ09_05561"/>
<proteinExistence type="predicted"/>
<dbReference type="PATRIC" id="fig|1391654.3.peg.5638"/>
<dbReference type="InterPro" id="IPR003959">
    <property type="entry name" value="ATPase_AAA_core"/>
</dbReference>
<evidence type="ECO:0000313" key="4">
    <source>
        <dbReference type="EMBL" id="AKU98897.1"/>
    </source>
</evidence>
<protein>
    <recommendedName>
        <fullName evidence="6">AAA family ATPase</fullName>
    </recommendedName>
</protein>
<dbReference type="SUPFAM" id="SSF52540">
    <property type="entry name" value="P-loop containing nucleoside triphosphate hydrolases"/>
    <property type="match status" value="1"/>
</dbReference>
<dbReference type="Pfam" id="PF00004">
    <property type="entry name" value="AAA"/>
    <property type="match status" value="1"/>
</dbReference>
<dbReference type="Pfam" id="PF25472">
    <property type="entry name" value="DUF7902"/>
    <property type="match status" value="1"/>
</dbReference>
<keyword evidence="5" id="KW-1185">Reference proteome</keyword>
<dbReference type="KEGG" id="llu:AKJ09_05561"/>
<evidence type="ECO:0008006" key="6">
    <source>
        <dbReference type="Google" id="ProtNLM"/>
    </source>
</evidence>
<feature type="domain" description="DUF7902" evidence="3">
    <location>
        <begin position="593"/>
        <end position="676"/>
    </location>
</feature>
<evidence type="ECO:0000259" key="3">
    <source>
        <dbReference type="Pfam" id="PF25472"/>
    </source>
</evidence>
<dbReference type="EMBL" id="CP012333">
    <property type="protein sequence ID" value="AKU98897.1"/>
    <property type="molecule type" value="Genomic_DNA"/>
</dbReference>
<dbReference type="InterPro" id="IPR020958">
    <property type="entry name" value="DUF3686"/>
</dbReference>
<dbReference type="GO" id="GO:0005524">
    <property type="term" value="F:ATP binding"/>
    <property type="evidence" value="ECO:0007669"/>
    <property type="project" value="InterPro"/>
</dbReference>
<evidence type="ECO:0000259" key="2">
    <source>
        <dbReference type="Pfam" id="PF12458"/>
    </source>
</evidence>
<dbReference type="Gene3D" id="3.40.50.300">
    <property type="entry name" value="P-loop containing nucleotide triphosphate hydrolases"/>
    <property type="match status" value="1"/>
</dbReference>
<reference evidence="4 5" key="1">
    <citation type="submission" date="2015-08" db="EMBL/GenBank/DDBJ databases">
        <authorList>
            <person name="Babu N.S."/>
            <person name="Beckwith C.J."/>
            <person name="Beseler K.G."/>
            <person name="Brison A."/>
            <person name="Carone J.V."/>
            <person name="Caskin T.P."/>
            <person name="Diamond M."/>
            <person name="Durham M.E."/>
            <person name="Foxe J.M."/>
            <person name="Go M."/>
            <person name="Henderson B.A."/>
            <person name="Jones I.B."/>
            <person name="McGettigan J.A."/>
            <person name="Micheletti S.J."/>
            <person name="Nasrallah M.E."/>
            <person name="Ortiz D."/>
            <person name="Piller C.R."/>
            <person name="Privatt S.R."/>
            <person name="Schneider S.L."/>
            <person name="Sharp S."/>
            <person name="Smith T.C."/>
            <person name="Stanton J.D."/>
            <person name="Ullery H.E."/>
            <person name="Wilson R.J."/>
            <person name="Serrano M.G."/>
            <person name="Buck G."/>
            <person name="Lee V."/>
            <person name="Wang Y."/>
            <person name="Carvalho R."/>
            <person name="Voegtly L."/>
            <person name="Shi R."/>
            <person name="Duckworth R."/>
            <person name="Johnson A."/>
            <person name="Loviza R."/>
            <person name="Walstead R."/>
            <person name="Shah Z."/>
            <person name="Kiflezghi M."/>
            <person name="Wade K."/>
            <person name="Ball S.L."/>
            <person name="Bradley K.W."/>
            <person name="Asai D.J."/>
            <person name="Bowman C.A."/>
            <person name="Russell D.A."/>
            <person name="Pope W.H."/>
            <person name="Jacobs-Sera D."/>
            <person name="Hendrix R.W."/>
            <person name="Hatfull G.F."/>
        </authorList>
    </citation>
    <scope>NUCLEOTIDE SEQUENCE [LARGE SCALE GENOMIC DNA]</scope>
    <source>
        <strain evidence="4 5">DSM 27648</strain>
    </source>
</reference>
<dbReference type="GO" id="GO:0016887">
    <property type="term" value="F:ATP hydrolysis activity"/>
    <property type="evidence" value="ECO:0007669"/>
    <property type="project" value="InterPro"/>
</dbReference>
<dbReference type="Pfam" id="PF12458">
    <property type="entry name" value="DUF3686"/>
    <property type="match status" value="1"/>
</dbReference>
<gene>
    <name evidence="4" type="ORF">AKJ09_05561</name>
</gene>
<dbReference type="InterPro" id="IPR057224">
    <property type="entry name" value="DUF7902"/>
</dbReference>
<dbReference type="InterPro" id="IPR027417">
    <property type="entry name" value="P-loop_NTPase"/>
</dbReference>
<name>A0A0K1PZH6_9BACT</name>
<organism evidence="4 5">
    <name type="scientific">Labilithrix luteola</name>
    <dbReference type="NCBI Taxonomy" id="1391654"/>
    <lineage>
        <taxon>Bacteria</taxon>
        <taxon>Pseudomonadati</taxon>
        <taxon>Myxococcota</taxon>
        <taxon>Polyangia</taxon>
        <taxon>Polyangiales</taxon>
        <taxon>Labilitrichaceae</taxon>
        <taxon>Labilithrix</taxon>
    </lineage>
</organism>